<dbReference type="Proteomes" id="UP001055072">
    <property type="component" value="Unassembled WGS sequence"/>
</dbReference>
<accession>A0ACB8TTS4</accession>
<evidence type="ECO:0000313" key="1">
    <source>
        <dbReference type="EMBL" id="KAI0085468.1"/>
    </source>
</evidence>
<dbReference type="EMBL" id="MU274931">
    <property type="protein sequence ID" value="KAI0085468.1"/>
    <property type="molecule type" value="Genomic_DNA"/>
</dbReference>
<gene>
    <name evidence="1" type="ORF">BDY19DRAFT_966276</name>
</gene>
<sequence length="57" mass="6488">MHRPRKELVVRRQLKEFPSCFNFPVAGSERMLPNLAAAGRPEVWIEIGRSELSPILG</sequence>
<reference evidence="1" key="1">
    <citation type="journal article" date="2021" name="Environ. Microbiol.">
        <title>Gene family expansions and transcriptome signatures uncover fungal adaptations to wood decay.</title>
        <authorList>
            <person name="Hage H."/>
            <person name="Miyauchi S."/>
            <person name="Viragh M."/>
            <person name="Drula E."/>
            <person name="Min B."/>
            <person name="Chaduli D."/>
            <person name="Navarro D."/>
            <person name="Favel A."/>
            <person name="Norest M."/>
            <person name="Lesage-Meessen L."/>
            <person name="Balint B."/>
            <person name="Merenyi Z."/>
            <person name="de Eugenio L."/>
            <person name="Morin E."/>
            <person name="Martinez A.T."/>
            <person name="Baldrian P."/>
            <person name="Stursova M."/>
            <person name="Martinez M.J."/>
            <person name="Novotny C."/>
            <person name="Magnuson J.K."/>
            <person name="Spatafora J.W."/>
            <person name="Maurice S."/>
            <person name="Pangilinan J."/>
            <person name="Andreopoulos W."/>
            <person name="LaButti K."/>
            <person name="Hundley H."/>
            <person name="Na H."/>
            <person name="Kuo A."/>
            <person name="Barry K."/>
            <person name="Lipzen A."/>
            <person name="Henrissat B."/>
            <person name="Riley R."/>
            <person name="Ahrendt S."/>
            <person name="Nagy L.G."/>
            <person name="Grigoriev I.V."/>
            <person name="Martin F."/>
            <person name="Rosso M.N."/>
        </authorList>
    </citation>
    <scope>NUCLEOTIDE SEQUENCE</scope>
    <source>
        <strain evidence="1">CBS 384.51</strain>
    </source>
</reference>
<name>A0ACB8TTS4_9APHY</name>
<proteinExistence type="predicted"/>
<keyword evidence="2" id="KW-1185">Reference proteome</keyword>
<comment type="caution">
    <text evidence="1">The sequence shown here is derived from an EMBL/GenBank/DDBJ whole genome shotgun (WGS) entry which is preliminary data.</text>
</comment>
<organism evidence="1 2">
    <name type="scientific">Irpex rosettiformis</name>
    <dbReference type="NCBI Taxonomy" id="378272"/>
    <lineage>
        <taxon>Eukaryota</taxon>
        <taxon>Fungi</taxon>
        <taxon>Dikarya</taxon>
        <taxon>Basidiomycota</taxon>
        <taxon>Agaricomycotina</taxon>
        <taxon>Agaricomycetes</taxon>
        <taxon>Polyporales</taxon>
        <taxon>Irpicaceae</taxon>
        <taxon>Irpex</taxon>
    </lineage>
</organism>
<evidence type="ECO:0000313" key="2">
    <source>
        <dbReference type="Proteomes" id="UP001055072"/>
    </source>
</evidence>
<protein>
    <submittedName>
        <fullName evidence="1">Uncharacterized protein</fullName>
    </submittedName>
</protein>